<comment type="caution">
    <text evidence="2">The sequence shown here is derived from an EMBL/GenBank/DDBJ whole genome shotgun (WGS) entry which is preliminary data.</text>
</comment>
<keyword evidence="2" id="KW-0969">Cilium</keyword>
<keyword evidence="3" id="KW-1185">Reference proteome</keyword>
<gene>
    <name evidence="2" type="ORF">XH99_22805</name>
</gene>
<organism evidence="2 3">
    <name type="scientific">Bradyrhizobium nanningense</name>
    <dbReference type="NCBI Taxonomy" id="1325118"/>
    <lineage>
        <taxon>Bacteria</taxon>
        <taxon>Pseudomonadati</taxon>
        <taxon>Pseudomonadota</taxon>
        <taxon>Alphaproteobacteria</taxon>
        <taxon>Hyphomicrobiales</taxon>
        <taxon>Nitrobacteraceae</taxon>
        <taxon>Bradyrhizobium</taxon>
    </lineage>
</organism>
<reference evidence="2 3" key="1">
    <citation type="submission" date="2015-04" db="EMBL/GenBank/DDBJ databases">
        <title>Comparative genomics of rhizobia nodulating Arachis hypogaea in China.</title>
        <authorList>
            <person name="Li Y."/>
        </authorList>
    </citation>
    <scope>NUCLEOTIDE SEQUENCE [LARGE SCALE GENOMIC DNA]</scope>
    <source>
        <strain evidence="2 3">CCBAU 51757</strain>
    </source>
</reference>
<keyword evidence="2" id="KW-0966">Cell projection</keyword>
<feature type="region of interest" description="Disordered" evidence="1">
    <location>
        <begin position="1"/>
        <end position="26"/>
    </location>
</feature>
<dbReference type="EMBL" id="LBJQ01000084">
    <property type="protein sequence ID" value="RXH25931.1"/>
    <property type="molecule type" value="Genomic_DNA"/>
</dbReference>
<accession>A0A4Q0S2J8</accession>
<evidence type="ECO:0000256" key="1">
    <source>
        <dbReference type="SAM" id="MobiDB-lite"/>
    </source>
</evidence>
<name>A0A4Q0S2J8_9BRAD</name>
<sequence length="165" mass="17804">MTMTAAQTKSKAKNQAKNPAKSQVTGTSDARIESLITLIDTLTALVAAENAELAKGLPASRLKQVDEKNRLAEMFERTVAECAAGNTSLNVRDRILREQLLERILNLRAAMDENLLRLRAAIEASNRRIEAVMQAIREQIAAVSPYGASGRLAARAVSSGTSRSA</sequence>
<dbReference type="AlphaFoldDB" id="A0A4Q0S2J8"/>
<keyword evidence="2" id="KW-0282">Flagellum</keyword>
<protein>
    <submittedName>
        <fullName evidence="2">Flagellar basal-body protein FlbY</fullName>
    </submittedName>
</protein>
<evidence type="ECO:0000313" key="3">
    <source>
        <dbReference type="Proteomes" id="UP000289546"/>
    </source>
</evidence>
<dbReference type="RefSeq" id="WP_128920166.1">
    <property type="nucleotide sequence ID" value="NZ_LBJC01000030.1"/>
</dbReference>
<evidence type="ECO:0000313" key="2">
    <source>
        <dbReference type="EMBL" id="RXH25931.1"/>
    </source>
</evidence>
<proteinExistence type="predicted"/>
<dbReference type="Proteomes" id="UP000289546">
    <property type="component" value="Unassembled WGS sequence"/>
</dbReference>
<dbReference type="OrthoDB" id="7676871at2"/>